<evidence type="ECO:0000256" key="1">
    <source>
        <dbReference type="ARBA" id="ARBA00004613"/>
    </source>
</evidence>
<evidence type="ECO:0000313" key="7">
    <source>
        <dbReference type="EnsemblPlants" id="QL08p060296:mrna"/>
    </source>
</evidence>
<dbReference type="AlphaFoldDB" id="A0A7N2MF69"/>
<name>A0A7N2MF69_QUELO</name>
<dbReference type="OMA" id="EANTEYR"/>
<dbReference type="PANTHER" id="PTHR10795">
    <property type="entry name" value="PROPROTEIN CONVERTASE SUBTILISIN/KEXIN"/>
    <property type="match status" value="1"/>
</dbReference>
<evidence type="ECO:0000259" key="6">
    <source>
        <dbReference type="Pfam" id="PF00082"/>
    </source>
</evidence>
<evidence type="ECO:0000256" key="5">
    <source>
        <dbReference type="SAM" id="MobiDB-lite"/>
    </source>
</evidence>
<protein>
    <recommendedName>
        <fullName evidence="6">Peptidase S8/S53 domain-containing protein</fullName>
    </recommendedName>
</protein>
<dbReference type="Gramene" id="QL08p060296:mrna">
    <property type="protein sequence ID" value="QL08p060296:mrna"/>
    <property type="gene ID" value="QL08p060296"/>
</dbReference>
<dbReference type="EMBL" id="LRBV02000008">
    <property type="status" value="NOT_ANNOTATED_CDS"/>
    <property type="molecule type" value="Genomic_DNA"/>
</dbReference>
<dbReference type="InParanoid" id="A0A7N2MF69"/>
<dbReference type="GO" id="GO:0004252">
    <property type="term" value="F:serine-type endopeptidase activity"/>
    <property type="evidence" value="ECO:0007669"/>
    <property type="project" value="InterPro"/>
</dbReference>
<dbReference type="InterPro" id="IPR045051">
    <property type="entry name" value="SBT"/>
</dbReference>
<reference evidence="7 8" key="1">
    <citation type="journal article" date="2016" name="G3 (Bethesda)">
        <title>First Draft Assembly and Annotation of the Genome of a California Endemic Oak Quercus lobata Nee (Fagaceae).</title>
        <authorList>
            <person name="Sork V.L."/>
            <person name="Fitz-Gibbon S.T."/>
            <person name="Puiu D."/>
            <person name="Crepeau M."/>
            <person name="Gugger P.F."/>
            <person name="Sherman R."/>
            <person name="Stevens K."/>
            <person name="Langley C.H."/>
            <person name="Pellegrini M."/>
            <person name="Salzberg S.L."/>
        </authorList>
    </citation>
    <scope>NUCLEOTIDE SEQUENCE [LARGE SCALE GENOMIC DNA]</scope>
    <source>
        <strain evidence="7 8">cv. SW786</strain>
    </source>
</reference>
<dbReference type="EnsemblPlants" id="QL08p060296:mrna">
    <property type="protein sequence ID" value="QL08p060296:mrna"/>
    <property type="gene ID" value="QL08p060296"/>
</dbReference>
<dbReference type="Gene3D" id="3.40.50.200">
    <property type="entry name" value="Peptidase S8/S53 domain"/>
    <property type="match status" value="1"/>
</dbReference>
<dbReference type="GO" id="GO:0006508">
    <property type="term" value="P:proteolysis"/>
    <property type="evidence" value="ECO:0007669"/>
    <property type="project" value="InterPro"/>
</dbReference>
<evidence type="ECO:0000313" key="8">
    <source>
        <dbReference type="Proteomes" id="UP000594261"/>
    </source>
</evidence>
<feature type="domain" description="Peptidase S8/S53" evidence="6">
    <location>
        <begin position="47"/>
        <end position="190"/>
    </location>
</feature>
<dbReference type="Pfam" id="PF00082">
    <property type="entry name" value="Peptidase_S8"/>
    <property type="match status" value="1"/>
</dbReference>
<keyword evidence="8" id="KW-1185">Reference proteome</keyword>
<dbReference type="GO" id="GO:0005576">
    <property type="term" value="C:extracellular region"/>
    <property type="evidence" value="ECO:0007669"/>
    <property type="project" value="UniProtKB-SubCell"/>
</dbReference>
<evidence type="ECO:0000256" key="3">
    <source>
        <dbReference type="ARBA" id="ARBA00022729"/>
    </source>
</evidence>
<dbReference type="PROSITE" id="PS51892">
    <property type="entry name" value="SUBTILASE"/>
    <property type="match status" value="1"/>
</dbReference>
<dbReference type="Proteomes" id="UP000594261">
    <property type="component" value="Chromosome 8"/>
</dbReference>
<organism evidence="7 8">
    <name type="scientific">Quercus lobata</name>
    <name type="common">Valley oak</name>
    <dbReference type="NCBI Taxonomy" id="97700"/>
    <lineage>
        <taxon>Eukaryota</taxon>
        <taxon>Viridiplantae</taxon>
        <taxon>Streptophyta</taxon>
        <taxon>Embryophyta</taxon>
        <taxon>Tracheophyta</taxon>
        <taxon>Spermatophyta</taxon>
        <taxon>Magnoliopsida</taxon>
        <taxon>eudicotyledons</taxon>
        <taxon>Gunneridae</taxon>
        <taxon>Pentapetalae</taxon>
        <taxon>rosids</taxon>
        <taxon>fabids</taxon>
        <taxon>Fagales</taxon>
        <taxon>Fagaceae</taxon>
        <taxon>Quercus</taxon>
    </lineage>
</organism>
<dbReference type="SUPFAM" id="SSF52743">
    <property type="entry name" value="Subtilisin-like"/>
    <property type="match status" value="1"/>
</dbReference>
<dbReference type="InterPro" id="IPR036852">
    <property type="entry name" value="Peptidase_S8/S53_dom_sf"/>
</dbReference>
<comment type="similarity">
    <text evidence="2 4">Belongs to the peptidase S8 family.</text>
</comment>
<accession>A0A7N2MF69</accession>
<keyword evidence="3" id="KW-0732">Signal</keyword>
<evidence type="ECO:0000256" key="2">
    <source>
        <dbReference type="ARBA" id="ARBA00011073"/>
    </source>
</evidence>
<comment type="caution">
    <text evidence="4">Lacks conserved residue(s) required for the propagation of feature annotation.</text>
</comment>
<sequence length="190" mass="19977">MEFGQSDSFNDKGFGPPPSKWKEKCQASTNFTCNNKIIGARYYRSDRVFEKEDIRSPRDSGGHGTHVASISIAARNLVNMASVQGLGLGTARGGFPSARIAVYKVCFGGCYDADILVAFDDAIADGVDIISVSLGGSAKSYFTDTVAIGAFHAMRNGILTSTSIGNGGPDLGSISNFSPWSLSVAVSTTD</sequence>
<proteinExistence type="inferred from homology"/>
<feature type="region of interest" description="Disordered" evidence="5">
    <location>
        <begin position="1"/>
        <end position="21"/>
    </location>
</feature>
<comment type="subcellular location">
    <subcellularLocation>
        <location evidence="1">Secreted</location>
    </subcellularLocation>
</comment>
<evidence type="ECO:0000256" key="4">
    <source>
        <dbReference type="PROSITE-ProRule" id="PRU01240"/>
    </source>
</evidence>
<dbReference type="InterPro" id="IPR000209">
    <property type="entry name" value="Peptidase_S8/S53_dom"/>
</dbReference>
<reference evidence="7" key="2">
    <citation type="submission" date="2021-01" db="UniProtKB">
        <authorList>
            <consortium name="EnsemblPlants"/>
        </authorList>
    </citation>
    <scope>IDENTIFICATION</scope>
</reference>